<proteinExistence type="inferred from homology"/>
<evidence type="ECO:0000256" key="4">
    <source>
        <dbReference type="ARBA" id="ARBA00022692"/>
    </source>
</evidence>
<dbReference type="Pfam" id="PF03062">
    <property type="entry name" value="MBOAT"/>
    <property type="match status" value="1"/>
</dbReference>
<gene>
    <name evidence="14" type="ORF">PCON_04501</name>
</gene>
<keyword evidence="4 13" id="KW-0812">Transmembrane</keyword>
<feature type="active site" evidence="11">
    <location>
        <position position="472"/>
    </location>
</feature>
<dbReference type="STRING" id="1076935.U4KV27"/>
<keyword evidence="8 10" id="KW-0012">Acyltransferase</keyword>
<dbReference type="PANTHER" id="PTHR10408">
    <property type="entry name" value="STEROL O-ACYLTRANSFERASE"/>
    <property type="match status" value="1"/>
</dbReference>
<feature type="transmembrane region" description="Helical" evidence="13">
    <location>
        <begin position="374"/>
        <end position="407"/>
    </location>
</feature>
<keyword evidence="5 10" id="KW-0256">Endoplasmic reticulum</keyword>
<feature type="transmembrane region" description="Helical" evidence="13">
    <location>
        <begin position="515"/>
        <end position="534"/>
    </location>
</feature>
<feature type="transmembrane region" description="Helical" evidence="13">
    <location>
        <begin position="120"/>
        <end position="140"/>
    </location>
</feature>
<keyword evidence="7 10" id="KW-0472">Membrane</keyword>
<comment type="function">
    <text evidence="9">Sterol O-acyltransferase that catalyzes the formation of stery esters.</text>
</comment>
<evidence type="ECO:0000313" key="15">
    <source>
        <dbReference type="Proteomes" id="UP000018144"/>
    </source>
</evidence>
<evidence type="ECO:0000256" key="13">
    <source>
        <dbReference type="SAM" id="Phobius"/>
    </source>
</evidence>
<evidence type="ECO:0000256" key="12">
    <source>
        <dbReference type="SAM" id="MobiDB-lite"/>
    </source>
</evidence>
<evidence type="ECO:0000256" key="2">
    <source>
        <dbReference type="ARBA" id="ARBA00009010"/>
    </source>
</evidence>
<dbReference type="Proteomes" id="UP000018144">
    <property type="component" value="Unassembled WGS sequence"/>
</dbReference>
<keyword evidence="3 10" id="KW-0808">Transferase</keyword>
<dbReference type="GO" id="GO:0008204">
    <property type="term" value="P:ergosterol metabolic process"/>
    <property type="evidence" value="ECO:0007669"/>
    <property type="project" value="TreeGrafter"/>
</dbReference>
<dbReference type="OMA" id="FICQMLQ"/>
<protein>
    <recommendedName>
        <fullName evidence="10">O-acyltransferase</fullName>
    </recommendedName>
</protein>
<evidence type="ECO:0000256" key="5">
    <source>
        <dbReference type="ARBA" id="ARBA00022824"/>
    </source>
</evidence>
<keyword evidence="15" id="KW-1185">Reference proteome</keyword>
<evidence type="ECO:0000313" key="14">
    <source>
        <dbReference type="EMBL" id="CCX05012.1"/>
    </source>
</evidence>
<organism evidence="14 15">
    <name type="scientific">Pyronema omphalodes (strain CBS 100304)</name>
    <name type="common">Pyronema confluens</name>
    <dbReference type="NCBI Taxonomy" id="1076935"/>
    <lineage>
        <taxon>Eukaryota</taxon>
        <taxon>Fungi</taxon>
        <taxon>Dikarya</taxon>
        <taxon>Ascomycota</taxon>
        <taxon>Pezizomycotina</taxon>
        <taxon>Pezizomycetes</taxon>
        <taxon>Pezizales</taxon>
        <taxon>Pyronemataceae</taxon>
        <taxon>Pyronema</taxon>
    </lineage>
</organism>
<feature type="transmembrane region" description="Helical" evidence="13">
    <location>
        <begin position="459"/>
        <end position="477"/>
    </location>
</feature>
<name>U4KV27_PYROM</name>
<feature type="compositionally biased region" description="Low complexity" evidence="12">
    <location>
        <begin position="17"/>
        <end position="30"/>
    </location>
</feature>
<evidence type="ECO:0000256" key="1">
    <source>
        <dbReference type="ARBA" id="ARBA00004477"/>
    </source>
</evidence>
<keyword evidence="6 13" id="KW-1133">Transmembrane helix</keyword>
<dbReference type="InterPro" id="IPR014371">
    <property type="entry name" value="Oat_ACAT_DAG_ARE"/>
</dbReference>
<dbReference type="PIRSF" id="PIRSF000439">
    <property type="entry name" value="Oat_ACAT_DAG_ARE"/>
    <property type="match status" value="1"/>
</dbReference>
<feature type="region of interest" description="Disordered" evidence="12">
    <location>
        <begin position="17"/>
        <end position="81"/>
    </location>
</feature>
<comment type="similarity">
    <text evidence="2 10">Belongs to the membrane-bound acyltransferase family. Sterol o-acyltransferase subfamily.</text>
</comment>
<dbReference type="PANTHER" id="PTHR10408:SF9">
    <property type="entry name" value="STEROL O-ACYLTRANSFERASE 2-RELATED"/>
    <property type="match status" value="1"/>
</dbReference>
<dbReference type="AlphaFoldDB" id="U4KV27"/>
<evidence type="ECO:0000256" key="7">
    <source>
        <dbReference type="ARBA" id="ARBA00023136"/>
    </source>
</evidence>
<dbReference type="InterPro" id="IPR004299">
    <property type="entry name" value="MBOAT_fam"/>
</dbReference>
<comment type="subcellular location">
    <subcellularLocation>
        <location evidence="1 10">Endoplasmic reticulum membrane</location>
        <topology evidence="1 10">Multi-pass membrane protein</topology>
    </subcellularLocation>
</comment>
<dbReference type="GO" id="GO:0034737">
    <property type="term" value="F:ergosterol O-acyltransferase activity"/>
    <property type="evidence" value="ECO:0007669"/>
    <property type="project" value="TreeGrafter"/>
</dbReference>
<accession>U4KV27</accession>
<dbReference type="GO" id="GO:0005789">
    <property type="term" value="C:endoplasmic reticulum membrane"/>
    <property type="evidence" value="ECO:0007669"/>
    <property type="project" value="UniProtKB-SubCell"/>
</dbReference>
<sequence length="535" mass="61328">MENLMTMPPVAHATVAETSATTTAVEGTNGELRERNGNGNGIFKPNLEEPQLLKPQVTGGSSDEALSSGTATPLPEDAPPSAVSISVARRVRRRLFPTIAYESRVSHFDPASQHHDFRGFFSLFWVGLVIMLITTVLRNLKENGSIMRTNIFSLFAHGPFELGIADLAMVASTGFVLPLQQMYAKGGIKMGDKVIRWDKEGHWIQHALQAVWLAIWVYLPFFFNWQWTRQVFFTLHALTLLMKIHSYSFYSGHLSECHQKLKSLDLLTPEKETTEQSELRETLAFELTSPDGRVTYPNNLTRENFVDYMLCPTLCYELSYPRVPTIRIEKLLEKSSAVFGCVFLLTVVSEEYILPVMQDAHIQLAASTGYYESFLILLESISLLLFPYMITFLLVFLVIFEYVLGFFAELTRFGDRHFYSDWWNCSDWLEFSRMWNVPVHRFLQRHVYSISRPRHGRPVAYLVTFLISALAHELVMFCLTKKLRGYGFVCQMLQLPIVAIQRIPLVKAQRRLNNVLFWVSMIWGLSMISSLYVLL</sequence>
<dbReference type="OrthoDB" id="10039049at2759"/>
<evidence type="ECO:0000256" key="10">
    <source>
        <dbReference type="PIRNR" id="PIRNR000439"/>
    </source>
</evidence>
<evidence type="ECO:0000256" key="6">
    <source>
        <dbReference type="ARBA" id="ARBA00022989"/>
    </source>
</evidence>
<feature type="compositionally biased region" description="Polar residues" evidence="12">
    <location>
        <begin position="58"/>
        <end position="71"/>
    </location>
</feature>
<evidence type="ECO:0000256" key="3">
    <source>
        <dbReference type="ARBA" id="ARBA00022679"/>
    </source>
</evidence>
<feature type="transmembrane region" description="Helical" evidence="13">
    <location>
        <begin position="201"/>
        <end position="219"/>
    </location>
</feature>
<evidence type="ECO:0000256" key="11">
    <source>
        <dbReference type="PIRSR" id="PIRSR000439-1"/>
    </source>
</evidence>
<dbReference type="eggNOG" id="KOG0380">
    <property type="taxonomic scope" value="Eukaryota"/>
</dbReference>
<evidence type="ECO:0000256" key="8">
    <source>
        <dbReference type="ARBA" id="ARBA00023315"/>
    </source>
</evidence>
<reference evidence="14 15" key="1">
    <citation type="journal article" date="2013" name="PLoS Genet.">
        <title>The genome and development-dependent transcriptomes of Pyronema confluens: a window into fungal evolution.</title>
        <authorList>
            <person name="Traeger S."/>
            <person name="Altegoer F."/>
            <person name="Freitag M."/>
            <person name="Gabaldon T."/>
            <person name="Kempken F."/>
            <person name="Kumar A."/>
            <person name="Marcet-Houben M."/>
            <person name="Poggeler S."/>
            <person name="Stajich J.E."/>
            <person name="Nowrousian M."/>
        </authorList>
    </citation>
    <scope>NUCLEOTIDE SEQUENCE [LARGE SCALE GENOMIC DNA]</scope>
    <source>
        <strain evidence="15">CBS 100304</strain>
        <tissue evidence="14">Vegetative mycelium</tissue>
    </source>
</reference>
<dbReference type="EMBL" id="HF935229">
    <property type="protein sequence ID" value="CCX05012.1"/>
    <property type="molecule type" value="Genomic_DNA"/>
</dbReference>
<evidence type="ECO:0000256" key="9">
    <source>
        <dbReference type="ARBA" id="ARBA00023568"/>
    </source>
</evidence>
<feature type="transmembrane region" description="Helical" evidence="13">
    <location>
        <begin position="160"/>
        <end position="180"/>
    </location>
</feature>